<dbReference type="PATRIC" id="fig|1246301.3.peg.6315"/>
<protein>
    <recommendedName>
        <fullName evidence="4">Secreted protein</fullName>
    </recommendedName>
</protein>
<dbReference type="OrthoDB" id="8592785at2"/>
<evidence type="ECO:0000256" key="1">
    <source>
        <dbReference type="SAM" id="SignalP"/>
    </source>
</evidence>
<evidence type="ECO:0000313" key="2">
    <source>
        <dbReference type="EMBL" id="AGU53344.1"/>
    </source>
</evidence>
<evidence type="ECO:0000313" key="3">
    <source>
        <dbReference type="Proteomes" id="UP000016223"/>
    </source>
</evidence>
<dbReference type="KEGG" id="vpd:VAPA_2c07870"/>
<dbReference type="HOGENOM" id="CLU_1957749_0_0_4"/>
<evidence type="ECO:0008006" key="4">
    <source>
        <dbReference type="Google" id="ProtNLM"/>
    </source>
</evidence>
<accession>T1XM13</accession>
<proteinExistence type="predicted"/>
<dbReference type="EMBL" id="CP003912">
    <property type="protein sequence ID" value="AGU53344.1"/>
    <property type="molecule type" value="Genomic_DNA"/>
</dbReference>
<keyword evidence="1" id="KW-0732">Signal</keyword>
<reference evidence="2 3" key="1">
    <citation type="submission" date="2012-10" db="EMBL/GenBank/DDBJ databases">
        <title>Genome sequence of Variovorax paradoxus B4.</title>
        <authorList>
            <person name="Schuldes J."/>
            <person name="Brandt U."/>
            <person name="Hiessl S."/>
            <person name="Wuebbeler J.H."/>
            <person name="Thuermer A."/>
            <person name="Steinbuechel A."/>
            <person name="Daniel R."/>
        </authorList>
    </citation>
    <scope>NUCLEOTIDE SEQUENCE [LARGE SCALE GENOMIC DNA]</scope>
    <source>
        <strain evidence="2 3">B4</strain>
    </source>
</reference>
<dbReference type="Proteomes" id="UP000016223">
    <property type="component" value="Chromosome 2"/>
</dbReference>
<feature type="signal peptide" evidence="1">
    <location>
        <begin position="1"/>
        <end position="28"/>
    </location>
</feature>
<name>T1XM13_VARPD</name>
<gene>
    <name evidence="2" type="ORF">VAPA_2c07870</name>
</gene>
<feature type="chain" id="PRO_5004586145" description="Secreted protein" evidence="1">
    <location>
        <begin position="29"/>
        <end position="129"/>
    </location>
</feature>
<sequence length="129" mass="13956">MSGYRLPRRCMTAFLVVLSLLFSQLALASYVCPGAVDAVSTAEMAMAPGEPCEGMDTAQPVLCHQHAADMSLSFEPVKLATPSLPAIVQVLRVPLVMVAQGHALPQQARPERQHPPPDPVFLETLRLRV</sequence>
<organism evidence="2 3">
    <name type="scientific">Variovorax paradoxus B4</name>
    <dbReference type="NCBI Taxonomy" id="1246301"/>
    <lineage>
        <taxon>Bacteria</taxon>
        <taxon>Pseudomonadati</taxon>
        <taxon>Pseudomonadota</taxon>
        <taxon>Betaproteobacteria</taxon>
        <taxon>Burkholderiales</taxon>
        <taxon>Comamonadaceae</taxon>
        <taxon>Variovorax</taxon>
    </lineage>
</organism>
<dbReference type="AlphaFoldDB" id="T1XM13"/>